<reference evidence="2 3" key="1">
    <citation type="submission" date="2013-02" db="EMBL/GenBank/DDBJ databases">
        <title>A novel strain isolated from Lonar lake, Maharashtra, India.</title>
        <authorList>
            <person name="Singh A."/>
        </authorList>
    </citation>
    <scope>NUCLEOTIDE SEQUENCE [LARGE SCALE GENOMIC DNA]</scope>
    <source>
        <strain evidence="2 3">AK24</strain>
    </source>
</reference>
<dbReference type="Pfam" id="PF26512">
    <property type="entry name" value="SOI"/>
    <property type="match status" value="1"/>
</dbReference>
<name>R7ZSN1_9BACT</name>
<proteinExistence type="predicted"/>
<accession>R7ZSN1</accession>
<protein>
    <submittedName>
        <fullName evidence="2">Hydroxylaminobenzene mutase hab</fullName>
    </submittedName>
</protein>
<keyword evidence="1" id="KW-1133">Transmembrane helix</keyword>
<dbReference type="Proteomes" id="UP000013909">
    <property type="component" value="Unassembled WGS sequence"/>
</dbReference>
<organism evidence="2 3">
    <name type="scientific">Lunatimonas lonarensis</name>
    <dbReference type="NCBI Taxonomy" id="1232681"/>
    <lineage>
        <taxon>Bacteria</taxon>
        <taxon>Pseudomonadati</taxon>
        <taxon>Bacteroidota</taxon>
        <taxon>Cytophagia</taxon>
        <taxon>Cytophagales</taxon>
        <taxon>Cyclobacteriaceae</taxon>
    </lineage>
</organism>
<feature type="transmembrane region" description="Helical" evidence="1">
    <location>
        <begin position="20"/>
        <end position="40"/>
    </location>
</feature>
<evidence type="ECO:0000313" key="3">
    <source>
        <dbReference type="Proteomes" id="UP000013909"/>
    </source>
</evidence>
<keyword evidence="1" id="KW-0472">Membrane</keyword>
<gene>
    <name evidence="2" type="ORF">ADIS_2507</name>
</gene>
<sequence>MMGLTIGLFVQNMANPRMGLSAHLEGIMNGLFLMLVGVVWHKFSLSPKWLTTSYWLLIYSTFANVLAVLIAAITGAGKMMPLEGGQEGGAGLETTINFLLISLSLALLFACTVLTLGYYRFMHQKLHEMTCTTH</sequence>
<evidence type="ECO:0000256" key="1">
    <source>
        <dbReference type="SAM" id="Phobius"/>
    </source>
</evidence>
<keyword evidence="3" id="KW-1185">Reference proteome</keyword>
<dbReference type="InterPro" id="IPR058965">
    <property type="entry name" value="SOI/HabA-like"/>
</dbReference>
<feature type="transmembrane region" description="Helical" evidence="1">
    <location>
        <begin position="96"/>
        <end position="119"/>
    </location>
</feature>
<evidence type="ECO:0000313" key="2">
    <source>
        <dbReference type="EMBL" id="EON77058.1"/>
    </source>
</evidence>
<comment type="caution">
    <text evidence="2">The sequence shown here is derived from an EMBL/GenBank/DDBJ whole genome shotgun (WGS) entry which is preliminary data.</text>
</comment>
<dbReference type="EMBL" id="AQHR01000068">
    <property type="protein sequence ID" value="EON77058.1"/>
    <property type="molecule type" value="Genomic_DNA"/>
</dbReference>
<feature type="transmembrane region" description="Helical" evidence="1">
    <location>
        <begin position="52"/>
        <end position="76"/>
    </location>
</feature>
<keyword evidence="1" id="KW-0812">Transmembrane</keyword>
<dbReference type="AlphaFoldDB" id="R7ZSN1"/>